<organism evidence="5 6">
    <name type="scientific">Stecheria intestinalis</name>
    <dbReference type="NCBI Taxonomy" id="2606630"/>
    <lineage>
        <taxon>Bacteria</taxon>
        <taxon>Bacillati</taxon>
        <taxon>Bacillota</taxon>
        <taxon>Erysipelotrichia</taxon>
        <taxon>Erysipelotrichales</taxon>
        <taxon>Erysipelotrichaceae</taxon>
        <taxon>Stecheria</taxon>
    </lineage>
</organism>
<dbReference type="Pfam" id="PF02126">
    <property type="entry name" value="PTE"/>
    <property type="match status" value="1"/>
</dbReference>
<feature type="binding site" evidence="3">
    <location>
        <position position="20"/>
    </location>
    <ligand>
        <name>a divalent metal cation</name>
        <dbReference type="ChEBI" id="CHEBI:60240"/>
        <label>1</label>
    </ligand>
</feature>
<keyword evidence="1 3" id="KW-0479">Metal-binding</keyword>
<dbReference type="GO" id="GO:0016787">
    <property type="term" value="F:hydrolase activity"/>
    <property type="evidence" value="ECO:0007669"/>
    <property type="project" value="UniProtKB-KW"/>
</dbReference>
<dbReference type="EMBL" id="VUMN01000003">
    <property type="protein sequence ID" value="MSS57738.1"/>
    <property type="molecule type" value="Genomic_DNA"/>
</dbReference>
<dbReference type="PANTHER" id="PTHR10819">
    <property type="entry name" value="PHOSPHOTRIESTERASE-RELATED"/>
    <property type="match status" value="1"/>
</dbReference>
<dbReference type="PROSITE" id="PS51347">
    <property type="entry name" value="PHOSPHOTRIESTERASE_2"/>
    <property type="match status" value="1"/>
</dbReference>
<feature type="binding site" evidence="3">
    <location>
        <position position="250"/>
    </location>
    <ligand>
        <name>a divalent metal cation</name>
        <dbReference type="ChEBI" id="CHEBI:60240"/>
        <label>1</label>
    </ligand>
</feature>
<dbReference type="InterPro" id="IPR001559">
    <property type="entry name" value="Phosphotriesterase"/>
</dbReference>
<evidence type="ECO:0008006" key="7">
    <source>
        <dbReference type="Google" id="ProtNLM"/>
    </source>
</evidence>
<gene>
    <name evidence="5" type="ORF">FYJ51_02310</name>
</gene>
<protein>
    <recommendedName>
        <fullName evidence="7">Phosphotriesterase-related protein</fullName>
    </recommendedName>
</protein>
<reference evidence="5 6" key="1">
    <citation type="submission" date="2019-08" db="EMBL/GenBank/DDBJ databases">
        <title>In-depth cultivation of the pig gut microbiome towards novel bacterial diversity and tailored functional studies.</title>
        <authorList>
            <person name="Wylensek D."/>
            <person name="Hitch T.C.A."/>
            <person name="Clavel T."/>
        </authorList>
    </citation>
    <scope>NUCLEOTIDE SEQUENCE [LARGE SCALE GENOMIC DNA]</scope>
    <source>
        <strain evidence="5 6">Oil+RF-744-GAM-WT-6</strain>
    </source>
</reference>
<evidence type="ECO:0000256" key="3">
    <source>
        <dbReference type="PIRSR" id="PIRSR601559-52"/>
    </source>
</evidence>
<comment type="caution">
    <text evidence="4">Lacks conserved residue(s) required for the propagation of feature annotation.</text>
</comment>
<comment type="caution">
    <text evidence="5">The sequence shown here is derived from an EMBL/GenBank/DDBJ whole genome shotgun (WGS) entry which is preliminary data.</text>
</comment>
<comment type="similarity">
    <text evidence="4">Belongs to the metallo-dependent hydrolases superfamily. Phosphotriesterase family.</text>
</comment>
<evidence type="ECO:0000256" key="1">
    <source>
        <dbReference type="ARBA" id="ARBA00022723"/>
    </source>
</evidence>
<dbReference type="AlphaFoldDB" id="A0A7X2TFG6"/>
<evidence type="ECO:0000256" key="2">
    <source>
        <dbReference type="ARBA" id="ARBA00022801"/>
    </source>
</evidence>
<feature type="binding site" evidence="3">
    <location>
        <position position="193"/>
    </location>
    <ligand>
        <name>a divalent metal cation</name>
        <dbReference type="ChEBI" id="CHEBI:60240"/>
        <label>2</label>
    </ligand>
</feature>
<feature type="binding site" evidence="3">
    <location>
        <position position="133"/>
    </location>
    <ligand>
        <name>a divalent metal cation</name>
        <dbReference type="ChEBI" id="CHEBI:60240"/>
        <label>1</label>
    </ligand>
</feature>
<feature type="binding site" evidence="3">
    <location>
        <position position="133"/>
    </location>
    <ligand>
        <name>a divalent metal cation</name>
        <dbReference type="ChEBI" id="CHEBI:60240"/>
        <label>2</label>
    </ligand>
</feature>
<name>A0A7X2TFG6_9FIRM</name>
<dbReference type="PANTHER" id="PTHR10819:SF3">
    <property type="entry name" value="PHOSPHOTRIESTERASE-RELATED PROTEIN"/>
    <property type="match status" value="1"/>
</dbReference>
<accession>A0A7X2TFG6</accession>
<evidence type="ECO:0000256" key="4">
    <source>
        <dbReference type="PROSITE-ProRule" id="PRU00679"/>
    </source>
</evidence>
<dbReference type="GO" id="GO:0008270">
    <property type="term" value="F:zinc ion binding"/>
    <property type="evidence" value="ECO:0007669"/>
    <property type="project" value="InterPro"/>
</dbReference>
<dbReference type="SUPFAM" id="SSF51556">
    <property type="entry name" value="Metallo-dependent hydrolases"/>
    <property type="match status" value="1"/>
</dbReference>
<dbReference type="Gene3D" id="3.20.20.140">
    <property type="entry name" value="Metal-dependent hydrolases"/>
    <property type="match status" value="1"/>
</dbReference>
<feature type="binding site" evidence="3">
    <location>
        <position position="22"/>
    </location>
    <ligand>
        <name>a divalent metal cation</name>
        <dbReference type="ChEBI" id="CHEBI:60240"/>
        <label>1</label>
    </ligand>
</feature>
<keyword evidence="2" id="KW-0378">Hydrolase</keyword>
<keyword evidence="6" id="KW-1185">Reference proteome</keyword>
<dbReference type="InterPro" id="IPR032466">
    <property type="entry name" value="Metal_Hydrolase"/>
</dbReference>
<evidence type="ECO:0000313" key="6">
    <source>
        <dbReference type="Proteomes" id="UP000461880"/>
    </source>
</evidence>
<evidence type="ECO:0000313" key="5">
    <source>
        <dbReference type="EMBL" id="MSS57738.1"/>
    </source>
</evidence>
<dbReference type="Proteomes" id="UP000461880">
    <property type="component" value="Unassembled WGS sequence"/>
</dbReference>
<sequence>MIRTVLGDIPEEDLGLTMMHEHFIVNLDKVRHDGFSRIDTCEEVEPEIRKMMGFGVKAAVEVSTIDLDRDAAKLKQISEDTGLKIVCSTGFYLQPFHPAFLRDATPDEIADIYVKELTEGIGDTGVKAGIIAEIASSKDGFTEEERKCLIAAGRAAVRTGCAVSTHTGPVTAQETVDILLSEGMDPDKVVIGHQDLVDDPEYHRNLLKRGVNIAFDTCGKSAYMPDEKRAANAKIIADEGYADHLVFSNDVSRRTYFSTYPGQWGYTAVMNSVVPLMKQAGVTDEVLHKFLTENPARILNNKNWK</sequence>
<dbReference type="PIRSF" id="PIRSF016839">
    <property type="entry name" value="PhP"/>
    <property type="match status" value="1"/>
</dbReference>
<comment type="cofactor">
    <cofactor evidence="3">
        <name>a divalent metal cation</name>
        <dbReference type="ChEBI" id="CHEBI:60240"/>
    </cofactor>
    <text evidence="3">Binds 2 divalent metal cations per subunit.</text>
</comment>
<dbReference type="RefSeq" id="WP_105303040.1">
    <property type="nucleotide sequence ID" value="NZ_JAQXPC010000087.1"/>
</dbReference>
<proteinExistence type="inferred from homology"/>
<feature type="binding site" evidence="3">
    <location>
        <position position="166"/>
    </location>
    <ligand>
        <name>a divalent metal cation</name>
        <dbReference type="ChEBI" id="CHEBI:60240"/>
        <label>2</label>
    </ligand>
</feature>